<reference evidence="2" key="1">
    <citation type="journal article" date="2017" name="Appl. Environ. Microbiol.">
        <title>Molecular characterization of an Endozoicomonas-like organism causing infection in king scallop Pecten maximus L.</title>
        <authorList>
            <person name="Cano I."/>
            <person name="van Aerle R."/>
            <person name="Ross S."/>
            <person name="Verner-Jeffreys D.W."/>
            <person name="Paley R.K."/>
            <person name="Rimmer G."/>
            <person name="Ryder D."/>
            <person name="Hooper P."/>
            <person name="Stone D."/>
            <person name="Feist S.W."/>
        </authorList>
    </citation>
    <scope>NUCLEOTIDE SEQUENCE</scope>
</reference>
<evidence type="ECO:0000313" key="2">
    <source>
        <dbReference type="EMBL" id="PJE77780.1"/>
    </source>
</evidence>
<dbReference type="GO" id="GO:0005829">
    <property type="term" value="C:cytosol"/>
    <property type="evidence" value="ECO:0007669"/>
    <property type="project" value="TreeGrafter"/>
</dbReference>
<dbReference type="InterPro" id="IPR012337">
    <property type="entry name" value="RNaseH-like_sf"/>
</dbReference>
<dbReference type="AlphaFoldDB" id="A0A2H9T3H9"/>
<name>A0A2H9T3H9_9ZZZZ</name>
<feature type="domain" description="Integrase catalytic" evidence="1">
    <location>
        <begin position="72"/>
        <end position="174"/>
    </location>
</feature>
<proteinExistence type="predicted"/>
<dbReference type="GO" id="GO:0004803">
    <property type="term" value="F:transposase activity"/>
    <property type="evidence" value="ECO:0007669"/>
    <property type="project" value="TreeGrafter"/>
</dbReference>
<dbReference type="PROSITE" id="PS50994">
    <property type="entry name" value="INTEGRASE"/>
    <property type="match status" value="1"/>
</dbReference>
<sequence>MVRKELSPQQAVDYLEQHKSWSLHHETIYPIIYADKANGGDLYQHLRIASKPYRKRYGSYDRRGKVKNRVGIDTRPPVVDSHCRMGDGEGYTMVRKRRKSALLTLVERKTLYTVIVRLTGKRADLLPKVAVARMKALKQKVKTITFDNGLEFAEHETIAKGLEADIYFAHPYAS</sequence>
<dbReference type="PANTHER" id="PTHR10948">
    <property type="entry name" value="TRANSPOSASE"/>
    <property type="match status" value="1"/>
</dbReference>
<comment type="caution">
    <text evidence="2">The sequence shown here is derived from an EMBL/GenBank/DDBJ whole genome shotgun (WGS) entry which is preliminary data.</text>
</comment>
<dbReference type="GO" id="GO:0015074">
    <property type="term" value="P:DNA integration"/>
    <property type="evidence" value="ECO:0007669"/>
    <property type="project" value="InterPro"/>
</dbReference>
<dbReference type="GO" id="GO:0032196">
    <property type="term" value="P:transposition"/>
    <property type="evidence" value="ECO:0007669"/>
    <property type="project" value="TreeGrafter"/>
</dbReference>
<evidence type="ECO:0000259" key="1">
    <source>
        <dbReference type="PROSITE" id="PS50994"/>
    </source>
</evidence>
<protein>
    <recommendedName>
        <fullName evidence="1">Integrase catalytic domain-containing protein</fullName>
    </recommendedName>
</protein>
<dbReference type="EMBL" id="NSIT01000378">
    <property type="protein sequence ID" value="PJE77780.1"/>
    <property type="molecule type" value="Genomic_DNA"/>
</dbReference>
<dbReference type="InterPro" id="IPR001584">
    <property type="entry name" value="Integrase_cat-core"/>
</dbReference>
<gene>
    <name evidence="2" type="ORF">CI610_03290</name>
</gene>
<dbReference type="InterPro" id="IPR053392">
    <property type="entry name" value="Transposase_IS30-like"/>
</dbReference>
<organism evidence="2">
    <name type="scientific">invertebrate metagenome</name>
    <dbReference type="NCBI Taxonomy" id="1711999"/>
    <lineage>
        <taxon>unclassified sequences</taxon>
        <taxon>metagenomes</taxon>
        <taxon>organismal metagenomes</taxon>
    </lineage>
</organism>
<accession>A0A2H9T3H9</accession>
<dbReference type="PANTHER" id="PTHR10948:SF23">
    <property type="entry name" value="TRANSPOSASE INSI FOR INSERTION SEQUENCE ELEMENT IS30A-RELATED"/>
    <property type="match status" value="1"/>
</dbReference>
<dbReference type="NCBIfam" id="NF033563">
    <property type="entry name" value="transpos_IS30"/>
    <property type="match status" value="1"/>
</dbReference>
<dbReference type="InterPro" id="IPR051917">
    <property type="entry name" value="Transposase-Integrase"/>
</dbReference>
<dbReference type="SUPFAM" id="SSF53098">
    <property type="entry name" value="Ribonuclease H-like"/>
    <property type="match status" value="1"/>
</dbReference>